<dbReference type="Gene3D" id="3.60.15.10">
    <property type="entry name" value="Ribonuclease Z/Hydroxyacylglutathione hydrolase-like"/>
    <property type="match status" value="1"/>
</dbReference>
<organism evidence="6 7">
    <name type="scientific">SAR324 cluster bacterium</name>
    <dbReference type="NCBI Taxonomy" id="2024889"/>
    <lineage>
        <taxon>Bacteria</taxon>
        <taxon>Deltaproteobacteria</taxon>
        <taxon>SAR324 cluster</taxon>
    </lineage>
</organism>
<accession>A0A7X9FUD5</accession>
<gene>
    <name evidence="6" type="ORF">GYA55_12395</name>
</gene>
<dbReference type="EMBL" id="JAAZON010000563">
    <property type="protein sequence ID" value="NMC63954.1"/>
    <property type="molecule type" value="Genomic_DNA"/>
</dbReference>
<reference evidence="6 7" key="1">
    <citation type="journal article" date="2020" name="Biotechnol. Biofuels">
        <title>New insights from the biogas microbiome by comprehensive genome-resolved metagenomics of nearly 1600 species originating from multiple anaerobic digesters.</title>
        <authorList>
            <person name="Campanaro S."/>
            <person name="Treu L."/>
            <person name="Rodriguez-R L.M."/>
            <person name="Kovalovszki A."/>
            <person name="Ziels R.M."/>
            <person name="Maus I."/>
            <person name="Zhu X."/>
            <person name="Kougias P.G."/>
            <person name="Basile A."/>
            <person name="Luo G."/>
            <person name="Schluter A."/>
            <person name="Konstantinidis K.T."/>
            <person name="Angelidaki I."/>
        </authorList>
    </citation>
    <scope>NUCLEOTIDE SEQUENCE [LARGE SCALE GENOMIC DNA]</scope>
    <source>
        <strain evidence="6">AS27yjCOA_65</strain>
    </source>
</reference>
<dbReference type="AlphaFoldDB" id="A0A7X9FUD5"/>
<comment type="caution">
    <text evidence="6">The sequence shown here is derived from an EMBL/GenBank/DDBJ whole genome shotgun (WGS) entry which is preliminary data.</text>
</comment>
<dbReference type="SMART" id="SM00849">
    <property type="entry name" value="Lactamase_B"/>
    <property type="match status" value="1"/>
</dbReference>
<evidence type="ECO:0000313" key="7">
    <source>
        <dbReference type="Proteomes" id="UP000524246"/>
    </source>
</evidence>
<dbReference type="Proteomes" id="UP000524246">
    <property type="component" value="Unassembled WGS sequence"/>
</dbReference>
<dbReference type="InterPro" id="IPR036866">
    <property type="entry name" value="RibonucZ/Hydroxyglut_hydro"/>
</dbReference>
<dbReference type="Pfam" id="PF00753">
    <property type="entry name" value="Lactamase_B"/>
    <property type="match status" value="1"/>
</dbReference>
<dbReference type="PANTHER" id="PTHR46233:SF3">
    <property type="entry name" value="HYDROXYACYLGLUTATHIONE HYDROLASE GLOC"/>
    <property type="match status" value="1"/>
</dbReference>
<dbReference type="InterPro" id="IPR001279">
    <property type="entry name" value="Metallo-B-lactamas"/>
</dbReference>
<dbReference type="GO" id="GO:0046872">
    <property type="term" value="F:metal ion binding"/>
    <property type="evidence" value="ECO:0007669"/>
    <property type="project" value="UniProtKB-KW"/>
</dbReference>
<dbReference type="PANTHER" id="PTHR46233">
    <property type="entry name" value="HYDROXYACYLGLUTATHIONE HYDROLASE GLOC"/>
    <property type="match status" value="1"/>
</dbReference>
<name>A0A7X9FUD5_9DELT</name>
<proteinExistence type="predicted"/>
<evidence type="ECO:0000259" key="5">
    <source>
        <dbReference type="SMART" id="SM00849"/>
    </source>
</evidence>
<evidence type="ECO:0000256" key="4">
    <source>
        <dbReference type="ARBA" id="ARBA00022833"/>
    </source>
</evidence>
<keyword evidence="2" id="KW-0479">Metal-binding</keyword>
<evidence type="ECO:0000313" key="6">
    <source>
        <dbReference type="EMBL" id="NMC63954.1"/>
    </source>
</evidence>
<feature type="domain" description="Metallo-beta-lactamase" evidence="5">
    <location>
        <begin position="13"/>
        <end position="195"/>
    </location>
</feature>
<keyword evidence="3 6" id="KW-0378">Hydrolase</keyword>
<dbReference type="InterPro" id="IPR051453">
    <property type="entry name" value="MBL_Glyoxalase_II"/>
</dbReference>
<evidence type="ECO:0000256" key="1">
    <source>
        <dbReference type="ARBA" id="ARBA00001947"/>
    </source>
</evidence>
<comment type="cofactor">
    <cofactor evidence="1">
        <name>Zn(2+)</name>
        <dbReference type="ChEBI" id="CHEBI:29105"/>
    </cofactor>
</comment>
<protein>
    <submittedName>
        <fullName evidence="6">MBL fold metallo-hydrolase</fullName>
    </submittedName>
</protein>
<dbReference type="SUPFAM" id="SSF56281">
    <property type="entry name" value="Metallo-hydrolase/oxidoreductase"/>
    <property type="match status" value="1"/>
</dbReference>
<sequence>MLKTIEIPVTPFQQLCRILYDEDTKEAVIVDPGGEAERILDRIEGAKLKCVEIWLSHSHLDHCGAVKTLKSRLKLTLRAHPIEKDLRRGVLNYAAILGLPSEDMDNCPEPDSLLRGGELLKVGTYSFTVLHTPGHSPGHLCFYCEEQQLLLAGDLIFAGSIGRTDLPGGSYEVLMSSIKHTILKLPDETRILSGHGPSTTVGEERISNPFLINLQSET</sequence>
<evidence type="ECO:0000256" key="2">
    <source>
        <dbReference type="ARBA" id="ARBA00022723"/>
    </source>
</evidence>
<evidence type="ECO:0000256" key="3">
    <source>
        <dbReference type="ARBA" id="ARBA00022801"/>
    </source>
</evidence>
<keyword evidence="4" id="KW-0862">Zinc</keyword>
<dbReference type="GO" id="GO:0016787">
    <property type="term" value="F:hydrolase activity"/>
    <property type="evidence" value="ECO:0007669"/>
    <property type="project" value="UniProtKB-KW"/>
</dbReference>